<dbReference type="SUPFAM" id="SSF52540">
    <property type="entry name" value="P-loop containing nucleoside triphosphate hydrolases"/>
    <property type="match status" value="1"/>
</dbReference>
<protein>
    <recommendedName>
        <fullName evidence="3">Zona occludens toxin N-terminal domain-containing protein</fullName>
    </recommendedName>
</protein>
<evidence type="ECO:0000313" key="2">
    <source>
        <dbReference type="Proteomes" id="UP000226592"/>
    </source>
</evidence>
<sequence>MTEPIPPYIKRNFILRKVWTDPRRKNKGISLLFVGRLGSGKSYAGLRFCEDLDKDFSIERVCFSVEEFLRLIKDGNLRPGSCILFDEVSGSEEGADSRSAMTKINKIMAYVVSTVRFKRFVIIYTSPTTGRIDSIIRRVGIDGVAIFKKVDFKRKRSVADFRWSMLAPLDTSKLYLSHPRVQMPNKEIVEIERILISLPSKKLAEAYEKKKNKFFDENVKRWYAEFSETKRKSASRNKISIKSIYKRAIKRIDSLLDDKGKPSIAKIRLKYNLTQRNAQQIKALLSEKK</sequence>
<accession>A0A2D6M0D5</accession>
<dbReference type="AlphaFoldDB" id="A0A2D6M0D5"/>
<evidence type="ECO:0000313" key="1">
    <source>
        <dbReference type="EMBL" id="MAG21890.1"/>
    </source>
</evidence>
<name>A0A2D6M0D5_9ARCH</name>
<organism evidence="1 2">
    <name type="scientific">Candidatus Iainarchaeum sp</name>
    <dbReference type="NCBI Taxonomy" id="3101447"/>
    <lineage>
        <taxon>Archaea</taxon>
        <taxon>Candidatus Iainarchaeota</taxon>
        <taxon>Candidatus Iainarchaeia</taxon>
        <taxon>Candidatus Iainarchaeales</taxon>
        <taxon>Candidatus Iainarchaeaceae</taxon>
        <taxon>Candidatus Iainarchaeum</taxon>
    </lineage>
</organism>
<dbReference type="Proteomes" id="UP000226592">
    <property type="component" value="Unassembled WGS sequence"/>
</dbReference>
<dbReference type="EMBL" id="NZBU01000004">
    <property type="protein sequence ID" value="MAG21890.1"/>
    <property type="molecule type" value="Genomic_DNA"/>
</dbReference>
<reference evidence="2" key="1">
    <citation type="submission" date="2017-09" db="EMBL/GenBank/DDBJ databases">
        <title>The Reconstruction of 2,631 Draft Metagenome-Assembled Genomes from the Global Oceans.</title>
        <authorList>
            <person name="Tully B.J."/>
            <person name="Graham E.D."/>
            <person name="Heidelberg J.F."/>
        </authorList>
    </citation>
    <scope>NUCLEOTIDE SEQUENCE [LARGE SCALE GENOMIC DNA]</scope>
</reference>
<proteinExistence type="predicted"/>
<dbReference type="InterPro" id="IPR027417">
    <property type="entry name" value="P-loop_NTPase"/>
</dbReference>
<comment type="caution">
    <text evidence="1">The sequence shown here is derived from an EMBL/GenBank/DDBJ whole genome shotgun (WGS) entry which is preliminary data.</text>
</comment>
<evidence type="ECO:0008006" key="3">
    <source>
        <dbReference type="Google" id="ProtNLM"/>
    </source>
</evidence>
<gene>
    <name evidence="1" type="ORF">CL943_01110</name>
</gene>